<evidence type="ECO:0000259" key="6">
    <source>
        <dbReference type="PROSITE" id="PS50262"/>
    </source>
</evidence>
<keyword evidence="3 5" id="KW-1133">Transmembrane helix</keyword>
<feature type="transmembrane region" description="Helical" evidence="5">
    <location>
        <begin position="46"/>
        <end position="67"/>
    </location>
</feature>
<evidence type="ECO:0000256" key="1">
    <source>
        <dbReference type="ARBA" id="ARBA00004370"/>
    </source>
</evidence>
<feature type="domain" description="G-protein coupled receptors family 1 profile" evidence="6">
    <location>
        <begin position="15"/>
        <end position="106"/>
    </location>
</feature>
<dbReference type="Gene3D" id="1.20.1070.10">
    <property type="entry name" value="Rhodopsin 7-helix transmembrane proteins"/>
    <property type="match status" value="1"/>
</dbReference>
<evidence type="ECO:0000313" key="8">
    <source>
        <dbReference type="Proteomes" id="UP001432322"/>
    </source>
</evidence>
<evidence type="ECO:0000256" key="5">
    <source>
        <dbReference type="SAM" id="Phobius"/>
    </source>
</evidence>
<dbReference type="AlphaFoldDB" id="A0AAV5VQ73"/>
<name>A0AAV5VQ73_9BILA</name>
<evidence type="ECO:0000256" key="2">
    <source>
        <dbReference type="ARBA" id="ARBA00022692"/>
    </source>
</evidence>
<dbReference type="GO" id="GO:0016020">
    <property type="term" value="C:membrane"/>
    <property type="evidence" value="ECO:0007669"/>
    <property type="project" value="UniProtKB-SubCell"/>
</dbReference>
<feature type="transmembrane region" description="Helical" evidence="5">
    <location>
        <begin position="156"/>
        <end position="179"/>
    </location>
</feature>
<comment type="caution">
    <text evidence="7">The sequence shown here is derived from an EMBL/GenBank/DDBJ whole genome shotgun (WGS) entry which is preliminary data.</text>
</comment>
<keyword evidence="4 5" id="KW-0472">Membrane</keyword>
<dbReference type="PROSITE" id="PS50262">
    <property type="entry name" value="G_PROTEIN_RECEP_F1_2"/>
    <property type="match status" value="1"/>
</dbReference>
<feature type="transmembrane region" description="Helical" evidence="5">
    <location>
        <begin position="119"/>
        <end position="136"/>
    </location>
</feature>
<dbReference type="EMBL" id="BTSY01000004">
    <property type="protein sequence ID" value="GMT21581.1"/>
    <property type="molecule type" value="Genomic_DNA"/>
</dbReference>
<keyword evidence="2 5" id="KW-0812">Transmembrane</keyword>
<gene>
    <name evidence="7" type="ORF">PFISCL1PPCAC_12878</name>
</gene>
<dbReference type="SUPFAM" id="SSF81321">
    <property type="entry name" value="Family A G protein-coupled receptor-like"/>
    <property type="match status" value="1"/>
</dbReference>
<comment type="subcellular location">
    <subcellularLocation>
        <location evidence="1">Membrane</location>
    </subcellularLocation>
</comment>
<feature type="transmembrane region" description="Helical" evidence="5">
    <location>
        <begin position="87"/>
        <end position="110"/>
    </location>
</feature>
<feature type="non-terminal residue" evidence="7">
    <location>
        <position position="206"/>
    </location>
</feature>
<evidence type="ECO:0000256" key="3">
    <source>
        <dbReference type="ARBA" id="ARBA00022989"/>
    </source>
</evidence>
<accession>A0AAV5VQ73</accession>
<reference evidence="7" key="1">
    <citation type="submission" date="2023-10" db="EMBL/GenBank/DDBJ databases">
        <title>Genome assembly of Pristionchus species.</title>
        <authorList>
            <person name="Yoshida K."/>
            <person name="Sommer R.J."/>
        </authorList>
    </citation>
    <scope>NUCLEOTIDE SEQUENCE</scope>
    <source>
        <strain evidence="7">RS5133</strain>
    </source>
</reference>
<feature type="transmembrane region" description="Helical" evidence="5">
    <location>
        <begin position="12"/>
        <end position="34"/>
    </location>
</feature>
<sequence>MQLTFGNSAIVTLATSFLIFLVFASNGSLALWAFRYPHLRQVYYPFICELAVNAVLYLLYFVDYVLYAYFAQSWMGKGGSLLCEVFSFLNTFLVFFEAQLVMALTIYCILEKHKRIRRVALAGILLFAVVVFRIGYFEEERKMTGCFHHNEFVMFLFESGLDGTIILNAFVIIIAIFWMRPEGTSFSQLDKQKYFSWIKFFIPPEG</sequence>
<protein>
    <recommendedName>
        <fullName evidence="6">G-protein coupled receptors family 1 profile domain-containing protein</fullName>
    </recommendedName>
</protein>
<dbReference type="Proteomes" id="UP001432322">
    <property type="component" value="Unassembled WGS sequence"/>
</dbReference>
<dbReference type="InterPro" id="IPR017452">
    <property type="entry name" value="GPCR_Rhodpsn_7TM"/>
</dbReference>
<proteinExistence type="predicted"/>
<evidence type="ECO:0000313" key="7">
    <source>
        <dbReference type="EMBL" id="GMT21581.1"/>
    </source>
</evidence>
<evidence type="ECO:0000256" key="4">
    <source>
        <dbReference type="ARBA" id="ARBA00023136"/>
    </source>
</evidence>
<keyword evidence="8" id="KW-1185">Reference proteome</keyword>
<organism evidence="7 8">
    <name type="scientific">Pristionchus fissidentatus</name>
    <dbReference type="NCBI Taxonomy" id="1538716"/>
    <lineage>
        <taxon>Eukaryota</taxon>
        <taxon>Metazoa</taxon>
        <taxon>Ecdysozoa</taxon>
        <taxon>Nematoda</taxon>
        <taxon>Chromadorea</taxon>
        <taxon>Rhabditida</taxon>
        <taxon>Rhabditina</taxon>
        <taxon>Diplogasteromorpha</taxon>
        <taxon>Diplogasteroidea</taxon>
        <taxon>Neodiplogasteridae</taxon>
        <taxon>Pristionchus</taxon>
    </lineage>
</organism>